<dbReference type="PANTHER" id="PTHR33872:SF2">
    <property type="entry name" value="DNA POLYMERASE EPSILON CATALYTIC SUBUNIT A"/>
    <property type="match status" value="1"/>
</dbReference>
<sequence length="144" mass="16109">MGSLMAGWGSPIIDEKTVAYKRNLSLTKGEIEAYWKAKKKAEEEHLGFITSPSDSIQDNTFGETLKTFERSNSAPLANTKEVFIHQETETGLEKLIKKNGWWTRSNWAFLNEPPTCEGASNTYTSQFHVASLDTLKSNASEETS</sequence>
<protein>
    <submittedName>
        <fullName evidence="1">Uncharacterized protein</fullName>
    </submittedName>
</protein>
<proteinExistence type="predicted"/>
<evidence type="ECO:0000313" key="1">
    <source>
        <dbReference type="EMBL" id="SPD00703.1"/>
    </source>
</evidence>
<dbReference type="EMBL" id="OIVN01002112">
    <property type="protein sequence ID" value="SPD00703.1"/>
    <property type="molecule type" value="Genomic_DNA"/>
</dbReference>
<gene>
    <name evidence="1" type="ORF">FSB_LOCUS28585</name>
</gene>
<dbReference type="PANTHER" id="PTHR33872">
    <property type="entry name" value="DNA POLYMERASE EPSILON CATALYTIC SUBUNIT A"/>
    <property type="match status" value="1"/>
</dbReference>
<name>A0A2N9GMF9_FAGSY</name>
<reference evidence="1" key="1">
    <citation type="submission" date="2018-02" db="EMBL/GenBank/DDBJ databases">
        <authorList>
            <person name="Cohen D.B."/>
            <person name="Kent A.D."/>
        </authorList>
    </citation>
    <scope>NUCLEOTIDE SEQUENCE</scope>
</reference>
<dbReference type="AlphaFoldDB" id="A0A2N9GMF9"/>
<accession>A0A2N9GMF9</accession>
<organism evidence="1">
    <name type="scientific">Fagus sylvatica</name>
    <name type="common">Beechnut</name>
    <dbReference type="NCBI Taxonomy" id="28930"/>
    <lineage>
        <taxon>Eukaryota</taxon>
        <taxon>Viridiplantae</taxon>
        <taxon>Streptophyta</taxon>
        <taxon>Embryophyta</taxon>
        <taxon>Tracheophyta</taxon>
        <taxon>Spermatophyta</taxon>
        <taxon>Magnoliopsida</taxon>
        <taxon>eudicotyledons</taxon>
        <taxon>Gunneridae</taxon>
        <taxon>Pentapetalae</taxon>
        <taxon>rosids</taxon>
        <taxon>fabids</taxon>
        <taxon>Fagales</taxon>
        <taxon>Fagaceae</taxon>
        <taxon>Fagus</taxon>
    </lineage>
</organism>